<dbReference type="AlphaFoldDB" id="A0A0H3HIA2"/>
<protein>
    <submittedName>
        <fullName evidence="1">Uncharacterized protein</fullName>
    </submittedName>
</protein>
<dbReference type="Proteomes" id="UP000010087">
    <property type="component" value="Chromosome 1"/>
</dbReference>
<evidence type="ECO:0000313" key="1">
    <source>
        <dbReference type="EMBL" id="AFI65642.1"/>
    </source>
</evidence>
<proteinExistence type="predicted"/>
<accession>A0A0H3HIA2</accession>
<name>A0A0H3HIA2_BURP2</name>
<gene>
    <name evidence="1" type="ordered locus">BP1026B_I0990</name>
</gene>
<evidence type="ECO:0000313" key="2">
    <source>
        <dbReference type="Proteomes" id="UP000010087"/>
    </source>
</evidence>
<organism evidence="1 2">
    <name type="scientific">Burkholderia pseudomallei (strain 1026b)</name>
    <dbReference type="NCBI Taxonomy" id="884204"/>
    <lineage>
        <taxon>Bacteria</taxon>
        <taxon>Pseudomonadati</taxon>
        <taxon>Pseudomonadota</taxon>
        <taxon>Betaproteobacteria</taxon>
        <taxon>Burkholderiales</taxon>
        <taxon>Burkholderiaceae</taxon>
        <taxon>Burkholderia</taxon>
        <taxon>pseudomallei group</taxon>
    </lineage>
</organism>
<dbReference type="EMBL" id="CP002833">
    <property type="protein sequence ID" value="AFI65642.1"/>
    <property type="molecule type" value="Genomic_DNA"/>
</dbReference>
<reference evidence="1 2" key="1">
    <citation type="journal article" date="2012" name="PLoS ONE">
        <title>Evolution of Burkholderia pseudomallei in recurrent melioidosis.</title>
        <authorList>
            <person name="Hayden H.S."/>
            <person name="Lim R."/>
            <person name="Brittnacher M.J."/>
            <person name="Sims E.H."/>
            <person name="Ramage E.R."/>
            <person name="Fong C."/>
            <person name="Wu Z."/>
            <person name="Crist E."/>
            <person name="Chang J."/>
            <person name="Zhou Y."/>
            <person name="Radey M."/>
            <person name="Rohmer L."/>
            <person name="Haugen E."/>
            <person name="Gillett W."/>
            <person name="Wuthiekanun V."/>
            <person name="Peacock S.J."/>
            <person name="Kaul R."/>
            <person name="Miller S.I."/>
            <person name="Manoil C."/>
            <person name="Jacobs M.A."/>
        </authorList>
    </citation>
    <scope>NUCLEOTIDE SEQUENCE [LARGE SCALE GENOMIC DNA]</scope>
    <source>
        <strain evidence="1 2">1026b</strain>
    </source>
</reference>
<sequence length="30" mass="3322">MSRRSVRRHNAVAARAYMAVHDDGIASLLP</sequence>
<dbReference type="KEGG" id="bpz:BP1026B_I0990"/>